<protein>
    <submittedName>
        <fullName evidence="1">Uncharacterized protein</fullName>
    </submittedName>
</protein>
<evidence type="ECO:0000313" key="1">
    <source>
        <dbReference type="EMBL" id="KAI4354325.1"/>
    </source>
</evidence>
<sequence length="244" mass="27512">MGLSSQKPSRFHPILSRSCDLRFDNLDWGIFYKMSSRAVRGTAVRSYRRRKTALDLDLNRVPPGENRELEGPSNQLAPQVVETGPQPQSLQPAMIDVEDIDDDVVESTPRAFAEAKNNSRRNRGRIVVDLVNSEDRVRVNNNNHNKRRRDSASEANNCEIYINLESSSCSMRDYVKMVPEPPKEPVFSCPICMGPLVEETSTRCGHIFCKNCIKAAISVQSKCPTCRKKVTAKELIRVFLPSTS</sequence>
<gene>
    <name evidence="1" type="ORF">L6164_003195</name>
</gene>
<organism evidence="1 2">
    <name type="scientific">Bauhinia variegata</name>
    <name type="common">Purple orchid tree</name>
    <name type="synonym">Phanera variegata</name>
    <dbReference type="NCBI Taxonomy" id="167791"/>
    <lineage>
        <taxon>Eukaryota</taxon>
        <taxon>Viridiplantae</taxon>
        <taxon>Streptophyta</taxon>
        <taxon>Embryophyta</taxon>
        <taxon>Tracheophyta</taxon>
        <taxon>Spermatophyta</taxon>
        <taxon>Magnoliopsida</taxon>
        <taxon>eudicotyledons</taxon>
        <taxon>Gunneridae</taxon>
        <taxon>Pentapetalae</taxon>
        <taxon>rosids</taxon>
        <taxon>fabids</taxon>
        <taxon>Fabales</taxon>
        <taxon>Fabaceae</taxon>
        <taxon>Cercidoideae</taxon>
        <taxon>Cercideae</taxon>
        <taxon>Bauhiniinae</taxon>
        <taxon>Bauhinia</taxon>
    </lineage>
</organism>
<evidence type="ECO:0000313" key="2">
    <source>
        <dbReference type="Proteomes" id="UP000828941"/>
    </source>
</evidence>
<comment type="caution">
    <text evidence="1">The sequence shown here is derived from an EMBL/GenBank/DDBJ whole genome shotgun (WGS) entry which is preliminary data.</text>
</comment>
<name>A0ACB9Q039_BAUVA</name>
<dbReference type="Proteomes" id="UP000828941">
    <property type="component" value="Chromosome 2"/>
</dbReference>
<dbReference type="EMBL" id="CM039427">
    <property type="protein sequence ID" value="KAI4354325.1"/>
    <property type="molecule type" value="Genomic_DNA"/>
</dbReference>
<keyword evidence="2" id="KW-1185">Reference proteome</keyword>
<proteinExistence type="predicted"/>
<reference evidence="1 2" key="1">
    <citation type="journal article" date="2022" name="DNA Res.">
        <title>Chromosomal-level genome assembly of the orchid tree Bauhinia variegata (Leguminosae; Cercidoideae) supports the allotetraploid origin hypothesis of Bauhinia.</title>
        <authorList>
            <person name="Zhong Y."/>
            <person name="Chen Y."/>
            <person name="Zheng D."/>
            <person name="Pang J."/>
            <person name="Liu Y."/>
            <person name="Luo S."/>
            <person name="Meng S."/>
            <person name="Qian L."/>
            <person name="Wei D."/>
            <person name="Dai S."/>
            <person name="Zhou R."/>
        </authorList>
    </citation>
    <scope>NUCLEOTIDE SEQUENCE [LARGE SCALE GENOMIC DNA]</scope>
    <source>
        <strain evidence="1">BV-YZ2020</strain>
    </source>
</reference>
<accession>A0ACB9Q039</accession>